<evidence type="ECO:0000313" key="1">
    <source>
        <dbReference type="EMBL" id="JAG24710.1"/>
    </source>
</evidence>
<proteinExistence type="predicted"/>
<reference evidence="1" key="2">
    <citation type="submission" date="2014-07" db="EMBL/GenBank/DDBJ databases">
        <authorList>
            <person name="Hull J."/>
        </authorList>
    </citation>
    <scope>NUCLEOTIDE SEQUENCE</scope>
</reference>
<evidence type="ECO:0000313" key="2">
    <source>
        <dbReference type="EMBL" id="JAG56137.1"/>
    </source>
</evidence>
<reference evidence="3" key="4">
    <citation type="journal article" date="2016" name="Gigascience">
        <title>De novo construction of an expanded transcriptome assembly for the western tarnished plant bug, Lygus hesperus.</title>
        <authorList>
            <person name="Tassone E.E."/>
            <person name="Geib S.M."/>
            <person name="Hall B."/>
            <person name="Fabrick J.A."/>
            <person name="Brent C.S."/>
            <person name="Hull J.J."/>
        </authorList>
    </citation>
    <scope>NUCLEOTIDE SEQUENCE</scope>
</reference>
<name>A0A0A9Y5B3_LYGHE</name>
<protein>
    <submittedName>
        <fullName evidence="1">N-acetyltransferase ESCO2</fullName>
    </submittedName>
</protein>
<gene>
    <name evidence="1" type="primary">Esco2_2</name>
    <name evidence="1" type="ORF">CM83_30263</name>
    <name evidence="3" type="ORF">g.57951</name>
</gene>
<sequence>MSFECIFCDCKFDLDYKVRCHLEQQHDWFALQDEVNQQFSCHESKVISCGYCEEVFVDCFNDYLHHGLSNCPSSSSNFLYSDRKLVLANMMRDALQQACFSAVSKPTGVLRAALDWNLTQVPGVDVAAMSSISKQLILVETAVPWDMNIPCRHKQAIQMLSEVAYDYTQKGFDCRIYSVEVGARGIVSKSLNNFLCEMGFTGPATDEIVLRAKNAAIKESQDVLRPIALNWTPSEILLYKLNSVSDEWRNRLHFNANVE</sequence>
<evidence type="ECO:0000313" key="3">
    <source>
        <dbReference type="EMBL" id="JAQ10196.1"/>
    </source>
</evidence>
<dbReference type="EMBL" id="GBHO01018894">
    <property type="protein sequence ID" value="JAG24710.1"/>
    <property type="molecule type" value="Transcribed_RNA"/>
</dbReference>
<dbReference type="AlphaFoldDB" id="A0A0A9Y5B3"/>
<accession>A0A0A9Y5B3</accession>
<keyword evidence="1" id="KW-0808">Transferase</keyword>
<dbReference type="EMBL" id="GDHC01008433">
    <property type="protein sequence ID" value="JAQ10196.1"/>
    <property type="molecule type" value="Transcribed_RNA"/>
</dbReference>
<dbReference type="EMBL" id="GBRD01009687">
    <property type="protein sequence ID" value="JAG56137.1"/>
    <property type="molecule type" value="Transcribed_RNA"/>
</dbReference>
<reference evidence="2" key="3">
    <citation type="submission" date="2014-09" db="EMBL/GenBank/DDBJ databases">
        <authorList>
            <person name="Magalhaes I.L.F."/>
            <person name="Oliveira U."/>
            <person name="Santos F.R."/>
            <person name="Vidigal T.H.D.A."/>
            <person name="Brescovit A.D."/>
            <person name="Santos A.J."/>
        </authorList>
    </citation>
    <scope>NUCLEOTIDE SEQUENCE</scope>
</reference>
<reference evidence="1" key="1">
    <citation type="journal article" date="2014" name="PLoS ONE">
        <title>Transcriptome-Based Identification of ABC Transporters in the Western Tarnished Plant Bug Lygus hesperus.</title>
        <authorList>
            <person name="Hull J.J."/>
            <person name="Chaney K."/>
            <person name="Geib S.M."/>
            <person name="Fabrick J.A."/>
            <person name="Brent C.S."/>
            <person name="Walsh D."/>
            <person name="Lavine L.C."/>
        </authorList>
    </citation>
    <scope>NUCLEOTIDE SEQUENCE</scope>
</reference>
<organism evidence="1">
    <name type="scientific">Lygus hesperus</name>
    <name type="common">Western plant bug</name>
    <dbReference type="NCBI Taxonomy" id="30085"/>
    <lineage>
        <taxon>Eukaryota</taxon>
        <taxon>Metazoa</taxon>
        <taxon>Ecdysozoa</taxon>
        <taxon>Arthropoda</taxon>
        <taxon>Hexapoda</taxon>
        <taxon>Insecta</taxon>
        <taxon>Pterygota</taxon>
        <taxon>Neoptera</taxon>
        <taxon>Paraneoptera</taxon>
        <taxon>Hemiptera</taxon>
        <taxon>Heteroptera</taxon>
        <taxon>Panheteroptera</taxon>
        <taxon>Cimicomorpha</taxon>
        <taxon>Miridae</taxon>
        <taxon>Mirini</taxon>
        <taxon>Lygus</taxon>
    </lineage>
</organism>
<dbReference type="GO" id="GO:0016740">
    <property type="term" value="F:transferase activity"/>
    <property type="evidence" value="ECO:0007669"/>
    <property type="project" value="UniProtKB-KW"/>
</dbReference>